<evidence type="ECO:0000313" key="10">
    <source>
        <dbReference type="EMBL" id="OGG14386.1"/>
    </source>
</evidence>
<keyword evidence="6 8" id="KW-1133">Transmembrane helix</keyword>
<feature type="transmembrane region" description="Helical" evidence="8">
    <location>
        <begin position="119"/>
        <end position="137"/>
    </location>
</feature>
<keyword evidence="4" id="KW-0808">Transferase</keyword>
<evidence type="ECO:0000256" key="4">
    <source>
        <dbReference type="ARBA" id="ARBA00022679"/>
    </source>
</evidence>
<feature type="transmembrane region" description="Helical" evidence="8">
    <location>
        <begin position="172"/>
        <end position="199"/>
    </location>
</feature>
<evidence type="ECO:0000256" key="8">
    <source>
        <dbReference type="SAM" id="Phobius"/>
    </source>
</evidence>
<feature type="transmembrane region" description="Helical" evidence="8">
    <location>
        <begin position="65"/>
        <end position="84"/>
    </location>
</feature>
<dbReference type="PANTHER" id="PTHR33908">
    <property type="entry name" value="MANNOSYLTRANSFERASE YKCB-RELATED"/>
    <property type="match status" value="1"/>
</dbReference>
<feature type="transmembrane region" description="Helical" evidence="8">
    <location>
        <begin position="7"/>
        <end position="27"/>
    </location>
</feature>
<dbReference type="AlphaFoldDB" id="A0A1F5ZPF8"/>
<evidence type="ECO:0000256" key="1">
    <source>
        <dbReference type="ARBA" id="ARBA00004651"/>
    </source>
</evidence>
<evidence type="ECO:0000256" key="6">
    <source>
        <dbReference type="ARBA" id="ARBA00022989"/>
    </source>
</evidence>
<dbReference type="EMBL" id="MFJJ01000021">
    <property type="protein sequence ID" value="OGG14386.1"/>
    <property type="molecule type" value="Genomic_DNA"/>
</dbReference>
<evidence type="ECO:0000256" key="2">
    <source>
        <dbReference type="ARBA" id="ARBA00022475"/>
    </source>
</evidence>
<dbReference type="InterPro" id="IPR038731">
    <property type="entry name" value="RgtA/B/C-like"/>
</dbReference>
<dbReference type="InterPro" id="IPR050297">
    <property type="entry name" value="LipidA_mod_glycosyltrf_83"/>
</dbReference>
<reference evidence="10 11" key="1">
    <citation type="journal article" date="2016" name="Nat. Commun.">
        <title>Thousands of microbial genomes shed light on interconnected biogeochemical processes in an aquifer system.</title>
        <authorList>
            <person name="Anantharaman K."/>
            <person name="Brown C.T."/>
            <person name="Hug L.A."/>
            <person name="Sharon I."/>
            <person name="Castelle C.J."/>
            <person name="Probst A.J."/>
            <person name="Thomas B.C."/>
            <person name="Singh A."/>
            <person name="Wilkins M.J."/>
            <person name="Karaoz U."/>
            <person name="Brodie E.L."/>
            <person name="Williams K.H."/>
            <person name="Hubbard S.S."/>
            <person name="Banfield J.F."/>
        </authorList>
    </citation>
    <scope>NUCLEOTIDE SEQUENCE [LARGE SCALE GENOMIC DNA]</scope>
</reference>
<feature type="transmembrane region" description="Helical" evidence="8">
    <location>
        <begin position="304"/>
        <end position="321"/>
    </location>
</feature>
<comment type="subcellular location">
    <subcellularLocation>
        <location evidence="1">Cell membrane</location>
        <topology evidence="1">Multi-pass membrane protein</topology>
    </subcellularLocation>
</comment>
<evidence type="ECO:0000256" key="3">
    <source>
        <dbReference type="ARBA" id="ARBA00022676"/>
    </source>
</evidence>
<dbReference type="Pfam" id="PF13231">
    <property type="entry name" value="PMT_2"/>
    <property type="match status" value="1"/>
</dbReference>
<feature type="domain" description="Glycosyltransferase RgtA/B/C/D-like" evidence="9">
    <location>
        <begin position="92"/>
        <end position="219"/>
    </location>
</feature>
<feature type="transmembrane region" description="Helical" evidence="8">
    <location>
        <begin position="273"/>
        <end position="297"/>
    </location>
</feature>
<keyword evidence="2" id="KW-1003">Cell membrane</keyword>
<name>A0A1F5ZPF8_9BACT</name>
<dbReference type="GO" id="GO:0005886">
    <property type="term" value="C:plasma membrane"/>
    <property type="evidence" value="ECO:0007669"/>
    <property type="project" value="UniProtKB-SubCell"/>
</dbReference>
<sequence>MKKIPWIIPLTIIYLAIGILTLSDYGFTWDFHHHFFAGANFLGYSWKQIEPRPLPYGNPDGRNTIWLPYGPLISIIPVASFLWFHRFLPDDVSYHLPIVIVGAFGPLVLYMFLSRSLKNRTTALIAAVFLALTPRYFADIHNDMKDAPMAVVFAINVWLLWRLATYRRFGDLLFAAVGFAIAFSTKVNAIFIPILFGIWQISLIRQMRQKWIFSYFLLAPLAAYALWAYFWPDPIGQLKLMFETFGVGTNNIEVVLAGTWYCSGVNVPWFYPYWYLAITTPLPILLLFPIGLIGLISQIRKNKVGLLLILWFFVPLTRYLSPKTGVIDGIRHFEEVVFPIAAIAAVGATNVFVWLSRSLQKRNVNTVAVATLNTFLFFVLVVWLVIPVVRYHPYQITYFNELVGGARGAMGRYDLDYWGSSQKKAIEWINKNVPQGKVVSILMAPDVAGVYLRPDLLAKVNSIGYETADYVVVLNRQSFFYRYFFLFDYLLKHQPIHTISMGDVPLVWIYDNTKPLRAQPLTPWWTGDDRCINRYW</sequence>
<keyword evidence="7 8" id="KW-0472">Membrane</keyword>
<keyword evidence="5 8" id="KW-0812">Transmembrane</keyword>
<feature type="transmembrane region" description="Helical" evidence="8">
    <location>
        <begin position="336"/>
        <end position="355"/>
    </location>
</feature>
<gene>
    <name evidence="10" type="ORF">A2875_03465</name>
</gene>
<dbReference type="GO" id="GO:0016763">
    <property type="term" value="F:pentosyltransferase activity"/>
    <property type="evidence" value="ECO:0007669"/>
    <property type="project" value="TreeGrafter"/>
</dbReference>
<feature type="transmembrane region" description="Helical" evidence="8">
    <location>
        <begin position="367"/>
        <end position="386"/>
    </location>
</feature>
<organism evidence="10 11">
    <name type="scientific">Candidatus Gottesmanbacteria bacterium RIFCSPHIGHO2_01_FULL_46_14</name>
    <dbReference type="NCBI Taxonomy" id="1798380"/>
    <lineage>
        <taxon>Bacteria</taxon>
        <taxon>Candidatus Gottesmaniibacteriota</taxon>
    </lineage>
</organism>
<feature type="transmembrane region" description="Helical" evidence="8">
    <location>
        <begin position="149"/>
        <end position="166"/>
    </location>
</feature>
<feature type="transmembrane region" description="Helical" evidence="8">
    <location>
        <begin position="211"/>
        <end position="231"/>
    </location>
</feature>
<feature type="transmembrane region" description="Helical" evidence="8">
    <location>
        <begin position="96"/>
        <end position="113"/>
    </location>
</feature>
<dbReference type="Proteomes" id="UP000177416">
    <property type="component" value="Unassembled WGS sequence"/>
</dbReference>
<evidence type="ECO:0000259" key="9">
    <source>
        <dbReference type="Pfam" id="PF13231"/>
    </source>
</evidence>
<evidence type="ECO:0000313" key="11">
    <source>
        <dbReference type="Proteomes" id="UP000177416"/>
    </source>
</evidence>
<dbReference type="PANTHER" id="PTHR33908:SF11">
    <property type="entry name" value="MEMBRANE PROTEIN"/>
    <property type="match status" value="1"/>
</dbReference>
<accession>A0A1F5ZPF8</accession>
<evidence type="ECO:0000256" key="5">
    <source>
        <dbReference type="ARBA" id="ARBA00022692"/>
    </source>
</evidence>
<keyword evidence="3" id="KW-0328">Glycosyltransferase</keyword>
<dbReference type="GO" id="GO:0009103">
    <property type="term" value="P:lipopolysaccharide biosynthetic process"/>
    <property type="evidence" value="ECO:0007669"/>
    <property type="project" value="UniProtKB-ARBA"/>
</dbReference>
<comment type="caution">
    <text evidence="10">The sequence shown here is derived from an EMBL/GenBank/DDBJ whole genome shotgun (WGS) entry which is preliminary data.</text>
</comment>
<protein>
    <recommendedName>
        <fullName evidence="9">Glycosyltransferase RgtA/B/C/D-like domain-containing protein</fullName>
    </recommendedName>
</protein>
<evidence type="ECO:0000256" key="7">
    <source>
        <dbReference type="ARBA" id="ARBA00023136"/>
    </source>
</evidence>
<proteinExistence type="predicted"/>